<evidence type="ECO:0000313" key="3">
    <source>
        <dbReference type="Proteomes" id="UP000288405"/>
    </source>
</evidence>
<organism evidence="2 3">
    <name type="scientific">Aliidiomarina sanyensis</name>
    <dbReference type="NCBI Taxonomy" id="1249555"/>
    <lineage>
        <taxon>Bacteria</taxon>
        <taxon>Pseudomonadati</taxon>
        <taxon>Pseudomonadota</taxon>
        <taxon>Gammaproteobacteria</taxon>
        <taxon>Alteromonadales</taxon>
        <taxon>Idiomarinaceae</taxon>
        <taxon>Aliidiomarina</taxon>
    </lineage>
</organism>
<evidence type="ECO:0000313" key="2">
    <source>
        <dbReference type="EMBL" id="RUO34261.1"/>
    </source>
</evidence>
<keyword evidence="3" id="KW-1185">Reference proteome</keyword>
<name>A0A432WKK1_9GAMM</name>
<dbReference type="AlphaFoldDB" id="A0A432WKK1"/>
<dbReference type="EMBL" id="PIPM01000004">
    <property type="protein sequence ID" value="RUO34261.1"/>
    <property type="molecule type" value="Genomic_DNA"/>
</dbReference>
<accession>A0A432WKK1</accession>
<feature type="transmembrane region" description="Helical" evidence="1">
    <location>
        <begin position="155"/>
        <end position="173"/>
    </location>
</feature>
<feature type="transmembrane region" description="Helical" evidence="1">
    <location>
        <begin position="16"/>
        <end position="35"/>
    </location>
</feature>
<dbReference type="RefSeq" id="WP_126776678.1">
    <property type="nucleotide sequence ID" value="NZ_PIPM01000004.1"/>
</dbReference>
<proteinExistence type="predicted"/>
<evidence type="ECO:0000256" key="1">
    <source>
        <dbReference type="SAM" id="Phobius"/>
    </source>
</evidence>
<feature type="transmembrane region" description="Helical" evidence="1">
    <location>
        <begin position="185"/>
        <end position="204"/>
    </location>
</feature>
<keyword evidence="1" id="KW-0472">Membrane</keyword>
<dbReference type="Proteomes" id="UP000288405">
    <property type="component" value="Unassembled WGS sequence"/>
</dbReference>
<reference evidence="2 3" key="1">
    <citation type="journal article" date="2011" name="Front. Microbiol.">
        <title>Genomic signatures of strain selection and enhancement in Bacillus atrophaeus var. globigii, a historical biowarfare simulant.</title>
        <authorList>
            <person name="Gibbons H.S."/>
            <person name="Broomall S.M."/>
            <person name="McNew L.A."/>
            <person name="Daligault H."/>
            <person name="Chapman C."/>
            <person name="Bruce D."/>
            <person name="Karavis M."/>
            <person name="Krepps M."/>
            <person name="McGregor P.A."/>
            <person name="Hong C."/>
            <person name="Park K.H."/>
            <person name="Akmal A."/>
            <person name="Feldman A."/>
            <person name="Lin J.S."/>
            <person name="Chang W.E."/>
            <person name="Higgs B.W."/>
            <person name="Demirev P."/>
            <person name="Lindquist J."/>
            <person name="Liem A."/>
            <person name="Fochler E."/>
            <person name="Read T.D."/>
            <person name="Tapia R."/>
            <person name="Johnson S."/>
            <person name="Bishop-Lilly K.A."/>
            <person name="Detter C."/>
            <person name="Han C."/>
            <person name="Sozhamannan S."/>
            <person name="Rosenzweig C.N."/>
            <person name="Skowronski E.W."/>
        </authorList>
    </citation>
    <scope>NUCLEOTIDE SEQUENCE [LARGE SCALE GENOMIC DNA]</scope>
    <source>
        <strain evidence="2 3">GYP-17</strain>
    </source>
</reference>
<comment type="caution">
    <text evidence="2">The sequence shown here is derived from an EMBL/GenBank/DDBJ whole genome shotgun (WGS) entry which is preliminary data.</text>
</comment>
<keyword evidence="1" id="KW-1133">Transmembrane helix</keyword>
<keyword evidence="1" id="KW-0812">Transmembrane</keyword>
<gene>
    <name evidence="2" type="ORF">CWE11_05910</name>
</gene>
<sequence length="284" mass="33003">MEGQSFPMHEPPQIRYWIMVALLWLAVAYILTGIWEFRFETYLAFLLPVALVLGWRMQPENEHMDIYVTKQGIAVRRYKENVKFVAWEDIADAHETDDFREIHLMNDAGETILKLSRFVDKFNTLHTLILERMKRPSKQKVVFHRQPLSKDTLKWTMSLLAGIIFVPVILNLIRGEALTTILANQAYPVGVALVIVVLTHYRNLTAARRMTIDREKVLIESPLQTKSIKISDIKGAYLESSARAPAVTRYKHVILDTAQGKEIKLNEFLFRSEHIKEFLDERLL</sequence>
<protein>
    <submittedName>
        <fullName evidence="2">Uncharacterized protein</fullName>
    </submittedName>
</protein>